<dbReference type="InterPro" id="IPR036281">
    <property type="entry name" value="SinR/SinI_dimer_dom_sf"/>
</dbReference>
<dbReference type="InterPro" id="IPR010981">
    <property type="entry name" value="SinR/SinI_dimer_dom"/>
</dbReference>
<evidence type="ECO:0000313" key="3">
    <source>
        <dbReference type="Proteomes" id="UP001589818"/>
    </source>
</evidence>
<dbReference type="EMBL" id="JBHLVF010000047">
    <property type="protein sequence ID" value="MFC0396071.1"/>
    <property type="molecule type" value="Genomic_DNA"/>
</dbReference>
<reference evidence="2 3" key="1">
    <citation type="submission" date="2024-09" db="EMBL/GenBank/DDBJ databases">
        <authorList>
            <person name="Sun Q."/>
            <person name="Mori K."/>
        </authorList>
    </citation>
    <scope>NUCLEOTIDE SEQUENCE [LARGE SCALE GENOMIC DNA]</scope>
    <source>
        <strain evidence="2 3">CCM 4839</strain>
    </source>
</reference>
<protein>
    <submittedName>
        <fullName evidence="2">Anti-repressor SinI family protein</fullName>
    </submittedName>
</protein>
<dbReference type="PROSITE" id="PS51500">
    <property type="entry name" value="SIN"/>
    <property type="match status" value="1"/>
</dbReference>
<gene>
    <name evidence="2" type="ORF">ACFFJ8_32445</name>
</gene>
<dbReference type="RefSeq" id="WP_204817241.1">
    <property type="nucleotide sequence ID" value="NZ_JANHOF010000002.1"/>
</dbReference>
<dbReference type="Pfam" id="PF08671">
    <property type="entry name" value="SinI"/>
    <property type="match status" value="1"/>
</dbReference>
<accession>A0ABV6JJU2</accession>
<keyword evidence="3" id="KW-1185">Reference proteome</keyword>
<sequence length="57" mass="6821">MENTIDVARGLDPEWRELIWMAREQGLSVEEIRSFLWQGDNQDRQVVHGIQEGYVYR</sequence>
<dbReference type="SUPFAM" id="SSF47406">
    <property type="entry name" value="SinR repressor dimerisation domain-like"/>
    <property type="match status" value="1"/>
</dbReference>
<organism evidence="2 3">
    <name type="scientific">Paenibacillus mendelii</name>
    <dbReference type="NCBI Taxonomy" id="206163"/>
    <lineage>
        <taxon>Bacteria</taxon>
        <taxon>Bacillati</taxon>
        <taxon>Bacillota</taxon>
        <taxon>Bacilli</taxon>
        <taxon>Bacillales</taxon>
        <taxon>Paenibacillaceae</taxon>
        <taxon>Paenibacillus</taxon>
    </lineage>
</organism>
<name>A0ABV6JJU2_9BACL</name>
<evidence type="ECO:0000313" key="2">
    <source>
        <dbReference type="EMBL" id="MFC0396071.1"/>
    </source>
</evidence>
<evidence type="ECO:0000259" key="1">
    <source>
        <dbReference type="PROSITE" id="PS51500"/>
    </source>
</evidence>
<comment type="caution">
    <text evidence="2">The sequence shown here is derived from an EMBL/GenBank/DDBJ whole genome shotgun (WGS) entry which is preliminary data.</text>
</comment>
<feature type="domain" description="Sin" evidence="1">
    <location>
        <begin position="2"/>
        <end position="40"/>
    </location>
</feature>
<proteinExistence type="predicted"/>
<dbReference type="Proteomes" id="UP001589818">
    <property type="component" value="Unassembled WGS sequence"/>
</dbReference>